<organism evidence="1">
    <name type="scientific">Sipha flava</name>
    <name type="common">yellow sugarcane aphid</name>
    <dbReference type="NCBI Taxonomy" id="143950"/>
    <lineage>
        <taxon>Eukaryota</taxon>
        <taxon>Metazoa</taxon>
        <taxon>Ecdysozoa</taxon>
        <taxon>Arthropoda</taxon>
        <taxon>Hexapoda</taxon>
        <taxon>Insecta</taxon>
        <taxon>Pterygota</taxon>
        <taxon>Neoptera</taxon>
        <taxon>Paraneoptera</taxon>
        <taxon>Hemiptera</taxon>
        <taxon>Sternorrhyncha</taxon>
        <taxon>Aphidomorpha</taxon>
        <taxon>Aphidoidea</taxon>
        <taxon>Aphididae</taxon>
        <taxon>Sipha</taxon>
    </lineage>
</organism>
<protein>
    <recommendedName>
        <fullName evidence="2">Endonuclease/exonuclease/phosphatase domain-containing protein</fullName>
    </recommendedName>
</protein>
<accession>A0A2S2QWV8</accession>
<name>A0A2S2QWV8_9HEMI</name>
<dbReference type="AlphaFoldDB" id="A0A2S2QWV8"/>
<proteinExistence type="predicted"/>
<sequence length="106" mass="11995">MEEILSNNHNIKFILTGDYNLPNVSFSNDSDGIIFNGVHSDKVDVIFDYCQLNDLRQYNNNFNNSGSLFDLIFNNILNTPVTTTNDVLVPIDNYHPALITVLELNS</sequence>
<dbReference type="EMBL" id="GGMS01013012">
    <property type="protein sequence ID" value="MBY82215.1"/>
    <property type="molecule type" value="Transcribed_RNA"/>
</dbReference>
<gene>
    <name evidence="1" type="ORF">g.183613</name>
</gene>
<evidence type="ECO:0000313" key="1">
    <source>
        <dbReference type="EMBL" id="MBY82215.1"/>
    </source>
</evidence>
<evidence type="ECO:0008006" key="2">
    <source>
        <dbReference type="Google" id="ProtNLM"/>
    </source>
</evidence>
<reference evidence="1" key="1">
    <citation type="submission" date="2018-04" db="EMBL/GenBank/DDBJ databases">
        <title>Transcriptome assembly of Sipha flava.</title>
        <authorList>
            <person name="Scully E.D."/>
            <person name="Geib S.M."/>
            <person name="Palmer N.A."/>
            <person name="Koch K."/>
            <person name="Bradshaw J."/>
            <person name="Heng-Moss T."/>
            <person name="Sarath G."/>
        </authorList>
    </citation>
    <scope>NUCLEOTIDE SEQUENCE</scope>
</reference>